<organism evidence="1 2">
    <name type="scientific">Halosquirtibacter laminarini</name>
    <dbReference type="NCBI Taxonomy" id="3374600"/>
    <lineage>
        <taxon>Bacteria</taxon>
        <taxon>Pseudomonadati</taxon>
        <taxon>Bacteroidota</taxon>
        <taxon>Bacteroidia</taxon>
        <taxon>Marinilabiliales</taxon>
        <taxon>Prolixibacteraceae</taxon>
        <taxon>Halosquirtibacter</taxon>
    </lineage>
</organism>
<evidence type="ECO:0000313" key="1">
    <source>
        <dbReference type="EMBL" id="QZE15573.1"/>
    </source>
</evidence>
<dbReference type="EMBL" id="CP081303">
    <property type="protein sequence ID" value="QZE15573.1"/>
    <property type="molecule type" value="Genomic_DNA"/>
</dbReference>
<dbReference type="Proteomes" id="UP000826212">
    <property type="component" value="Chromosome"/>
</dbReference>
<name>A0AC61NIL6_9BACT</name>
<gene>
    <name evidence="1" type="ORF">K4L44_06995</name>
</gene>
<sequence length="164" mass="18756">MIKLKKQDVDYKDKRLNRYNNKAIIIMVALFCFYGCLNTSPKQSKEQIKKDKSETPSLRFKKRIHNFGKLKDGEKVYTSFFFTNEGGKPITITKYTKSCGCITIEGPNKPILPGKESRVVVTFDTSGEWGKQMKTFGVITSNHHSYNLTITAVVENELFQNVTN</sequence>
<accession>A0AC61NIL6</accession>
<reference evidence="1" key="1">
    <citation type="submission" date="2021-08" db="EMBL/GenBank/DDBJ databases">
        <title>Novel anaerobic bacterium isolated from sea squirt in East Sea, Republic of Korea.</title>
        <authorList>
            <person name="Nguyen T.H."/>
            <person name="Li Z."/>
            <person name="Lee Y.-J."/>
            <person name="Ko J."/>
            <person name="Kim S.-G."/>
        </authorList>
    </citation>
    <scope>NUCLEOTIDE SEQUENCE</scope>
    <source>
        <strain evidence="1">KCTC 25031</strain>
    </source>
</reference>
<evidence type="ECO:0000313" key="2">
    <source>
        <dbReference type="Proteomes" id="UP000826212"/>
    </source>
</evidence>
<proteinExistence type="predicted"/>
<keyword evidence="2" id="KW-1185">Reference proteome</keyword>
<protein>
    <submittedName>
        <fullName evidence="1">DUF1573 domain-containing protein</fullName>
    </submittedName>
</protein>